<evidence type="ECO:0000313" key="1">
    <source>
        <dbReference type="EMBL" id="VDD97099.1"/>
    </source>
</evidence>
<dbReference type="AlphaFoldDB" id="A0A0N4VNV4"/>
<gene>
    <name evidence="1" type="ORF">EVEC_LOCUS11850</name>
</gene>
<dbReference type="WBParaSite" id="EVEC_0001267701-mRNA-1">
    <property type="protein sequence ID" value="EVEC_0001267701-mRNA-1"/>
    <property type="gene ID" value="EVEC_0001267701"/>
</dbReference>
<keyword evidence="2" id="KW-1185">Reference proteome</keyword>
<reference evidence="3" key="1">
    <citation type="submission" date="2017-02" db="UniProtKB">
        <authorList>
            <consortium name="WormBaseParasite"/>
        </authorList>
    </citation>
    <scope>IDENTIFICATION</scope>
</reference>
<proteinExistence type="predicted"/>
<sequence length="30" mass="3219">MRTLRGAGGSTSSVDLGNRYLARALYDCLT</sequence>
<dbReference type="EMBL" id="UXUI01012823">
    <property type="protein sequence ID" value="VDD97099.1"/>
    <property type="molecule type" value="Genomic_DNA"/>
</dbReference>
<accession>A0A0N4VNV4</accession>
<organism evidence="3">
    <name type="scientific">Enterobius vermicularis</name>
    <name type="common">Human pinworm</name>
    <dbReference type="NCBI Taxonomy" id="51028"/>
    <lineage>
        <taxon>Eukaryota</taxon>
        <taxon>Metazoa</taxon>
        <taxon>Ecdysozoa</taxon>
        <taxon>Nematoda</taxon>
        <taxon>Chromadorea</taxon>
        <taxon>Rhabditida</taxon>
        <taxon>Spirurina</taxon>
        <taxon>Oxyuridomorpha</taxon>
        <taxon>Oxyuroidea</taxon>
        <taxon>Oxyuridae</taxon>
        <taxon>Enterobius</taxon>
    </lineage>
</organism>
<name>A0A0N4VNV4_ENTVE</name>
<evidence type="ECO:0000313" key="2">
    <source>
        <dbReference type="Proteomes" id="UP000274131"/>
    </source>
</evidence>
<protein>
    <submittedName>
        <fullName evidence="3">Transcriptional regulator</fullName>
    </submittedName>
</protein>
<reference evidence="1 2" key="2">
    <citation type="submission" date="2018-10" db="EMBL/GenBank/DDBJ databases">
        <authorList>
            <consortium name="Pathogen Informatics"/>
        </authorList>
    </citation>
    <scope>NUCLEOTIDE SEQUENCE [LARGE SCALE GENOMIC DNA]</scope>
</reference>
<evidence type="ECO:0000313" key="3">
    <source>
        <dbReference type="WBParaSite" id="EVEC_0001267701-mRNA-1"/>
    </source>
</evidence>
<dbReference type="Proteomes" id="UP000274131">
    <property type="component" value="Unassembled WGS sequence"/>
</dbReference>